<feature type="transmembrane region" description="Helical" evidence="6">
    <location>
        <begin position="320"/>
        <end position="351"/>
    </location>
</feature>
<evidence type="ECO:0000313" key="8">
    <source>
        <dbReference type="Proteomes" id="UP000188235"/>
    </source>
</evidence>
<reference evidence="7 8" key="1">
    <citation type="journal article" date="2008" name="Int. J. Syst. Evol. Microbiol.">
        <title>Tessaracoccus flavescens sp. nov., isolated from marine sediment.</title>
        <authorList>
            <person name="Lee D.W."/>
            <person name="Lee S.D."/>
        </authorList>
    </citation>
    <scope>NUCLEOTIDE SEQUENCE [LARGE SCALE GENOMIC DNA]</scope>
    <source>
        <strain evidence="7 8">SST-39T</strain>
    </source>
</reference>
<dbReference type="Proteomes" id="UP000188235">
    <property type="component" value="Chromosome"/>
</dbReference>
<keyword evidence="8" id="KW-1185">Reference proteome</keyword>
<keyword evidence="4 6" id="KW-1133">Transmembrane helix</keyword>
<protein>
    <submittedName>
        <fullName evidence="7">Transporter</fullName>
    </submittedName>
</protein>
<gene>
    <name evidence="7" type="ORF">BW733_00500</name>
</gene>
<feature type="transmembrane region" description="Helical" evidence="6">
    <location>
        <begin position="371"/>
        <end position="404"/>
    </location>
</feature>
<evidence type="ECO:0000256" key="1">
    <source>
        <dbReference type="ARBA" id="ARBA00004651"/>
    </source>
</evidence>
<feature type="transmembrane region" description="Helical" evidence="6">
    <location>
        <begin position="264"/>
        <end position="285"/>
    </location>
</feature>
<dbReference type="InterPro" id="IPR050367">
    <property type="entry name" value="APC_superfamily"/>
</dbReference>
<feature type="transmembrane region" description="Helical" evidence="6">
    <location>
        <begin position="182"/>
        <end position="201"/>
    </location>
</feature>
<feature type="transmembrane region" description="Helical" evidence="6">
    <location>
        <begin position="221"/>
        <end position="244"/>
    </location>
</feature>
<name>A0A1Q2CTW0_9ACTN</name>
<proteinExistence type="predicted"/>
<dbReference type="PIRSF" id="PIRSF006060">
    <property type="entry name" value="AA_transporter"/>
    <property type="match status" value="1"/>
</dbReference>
<dbReference type="EMBL" id="CP019607">
    <property type="protein sequence ID" value="AQP49541.1"/>
    <property type="molecule type" value="Genomic_DNA"/>
</dbReference>
<evidence type="ECO:0000256" key="2">
    <source>
        <dbReference type="ARBA" id="ARBA00022475"/>
    </source>
</evidence>
<keyword evidence="3 6" id="KW-0812">Transmembrane</keyword>
<dbReference type="PANTHER" id="PTHR42770">
    <property type="entry name" value="AMINO ACID TRANSPORTER-RELATED"/>
    <property type="match status" value="1"/>
</dbReference>
<evidence type="ECO:0000313" key="7">
    <source>
        <dbReference type="EMBL" id="AQP49541.1"/>
    </source>
</evidence>
<feature type="transmembrane region" description="Helical" evidence="6">
    <location>
        <begin position="12"/>
        <end position="32"/>
    </location>
</feature>
<accession>A0A1Q2CTW0</accession>
<evidence type="ECO:0000256" key="5">
    <source>
        <dbReference type="ARBA" id="ARBA00023136"/>
    </source>
</evidence>
<dbReference type="PANTHER" id="PTHR42770:SF7">
    <property type="entry name" value="MEMBRANE PROTEIN"/>
    <property type="match status" value="1"/>
</dbReference>
<dbReference type="InterPro" id="IPR002293">
    <property type="entry name" value="AA/rel_permease1"/>
</dbReference>
<feature type="transmembrane region" description="Helical" evidence="6">
    <location>
        <begin position="118"/>
        <end position="136"/>
    </location>
</feature>
<feature type="transmembrane region" description="Helical" evidence="6">
    <location>
        <begin position="38"/>
        <end position="58"/>
    </location>
</feature>
<organism evidence="7 8">
    <name type="scientific">Tessaracoccus flavescens</name>
    <dbReference type="NCBI Taxonomy" id="399497"/>
    <lineage>
        <taxon>Bacteria</taxon>
        <taxon>Bacillati</taxon>
        <taxon>Actinomycetota</taxon>
        <taxon>Actinomycetes</taxon>
        <taxon>Propionibacteriales</taxon>
        <taxon>Propionibacteriaceae</taxon>
        <taxon>Tessaracoccus</taxon>
    </lineage>
</organism>
<dbReference type="GO" id="GO:0022857">
    <property type="term" value="F:transmembrane transporter activity"/>
    <property type="evidence" value="ECO:0007669"/>
    <property type="project" value="InterPro"/>
</dbReference>
<dbReference type="STRING" id="399497.BW733_00500"/>
<dbReference type="AlphaFoldDB" id="A0A1Q2CTW0"/>
<dbReference type="Gene3D" id="1.20.1740.10">
    <property type="entry name" value="Amino acid/polyamine transporter I"/>
    <property type="match status" value="1"/>
</dbReference>
<feature type="transmembrane region" description="Helical" evidence="6">
    <location>
        <begin position="89"/>
        <end position="112"/>
    </location>
</feature>
<evidence type="ECO:0000256" key="6">
    <source>
        <dbReference type="SAM" id="Phobius"/>
    </source>
</evidence>
<feature type="transmembrane region" description="Helical" evidence="6">
    <location>
        <begin position="143"/>
        <end position="162"/>
    </location>
</feature>
<comment type="subcellular location">
    <subcellularLocation>
        <location evidence="1">Cell membrane</location>
        <topology evidence="1">Multi-pass membrane protein</topology>
    </subcellularLocation>
</comment>
<evidence type="ECO:0000256" key="3">
    <source>
        <dbReference type="ARBA" id="ARBA00022692"/>
    </source>
</evidence>
<dbReference type="KEGG" id="tfa:BW733_00500"/>
<dbReference type="RefSeq" id="WP_237268254.1">
    <property type="nucleotide sequence ID" value="NZ_CP019607.1"/>
</dbReference>
<dbReference type="Pfam" id="PF13520">
    <property type="entry name" value="AA_permease_2"/>
    <property type="match status" value="1"/>
</dbReference>
<evidence type="ECO:0000256" key="4">
    <source>
        <dbReference type="ARBA" id="ARBA00022989"/>
    </source>
</evidence>
<keyword evidence="2" id="KW-1003">Cell membrane</keyword>
<sequence length="413" mass="42636">MTTSQLSRSLGTWDAIAIGVASMVGAGVFVVWGPATAAAGSLLPLALVLAAVVAWCNASSSAQLAAQYPQAGGTYVYGRQRLGHWPGYLAGWSFVIGKTASCAAMSLAFAAYLVPEPLLRPVGIAIMWGLVLINCLGVTRTALLAKIFAVLALAGITAALAVGFADGPKSASFGWGDGPMGGAYGVLQGAGLLFFAFAGYARVATMGEEVREPRRTIPRAILAALAIALVIYAVVAASLLLLIGPGALASMSAPLTALVESHPVARIVLTVGASAAIAGALLGLLSGIGRTWLAMAREGDLPRWFAVTHPRTKVPHRVELTLGVVLTVIVLVADLRGAIGFSSFAVLLYYLVANVSAFTQDDGERRYPKAWQVLGALLCLVLAATLPIGSVVGGLIVLAVGVLWRLLSRRALR</sequence>
<keyword evidence="5 6" id="KW-0472">Membrane</keyword>
<dbReference type="GO" id="GO:0005886">
    <property type="term" value="C:plasma membrane"/>
    <property type="evidence" value="ECO:0007669"/>
    <property type="project" value="UniProtKB-SubCell"/>
</dbReference>